<dbReference type="EMBL" id="DRIH01000233">
    <property type="protein sequence ID" value="HEC68444.1"/>
    <property type="molecule type" value="Genomic_DNA"/>
</dbReference>
<dbReference type="Proteomes" id="UP000885738">
    <property type="component" value="Unassembled WGS sequence"/>
</dbReference>
<gene>
    <name evidence="1" type="ORF">ENI35_06530</name>
</gene>
<dbReference type="AlphaFoldDB" id="A0A7C1VNC6"/>
<comment type="caution">
    <text evidence="1">The sequence shown here is derived from an EMBL/GenBank/DDBJ whole genome shotgun (WGS) entry which is preliminary data.</text>
</comment>
<dbReference type="InterPro" id="IPR029063">
    <property type="entry name" value="SAM-dependent_MTases_sf"/>
</dbReference>
<name>A0A7C1VNC6_DESA2</name>
<dbReference type="InterPro" id="IPR007362">
    <property type="entry name" value="DUF429"/>
</dbReference>
<evidence type="ECO:0000313" key="1">
    <source>
        <dbReference type="EMBL" id="HEC68444.1"/>
    </source>
</evidence>
<protein>
    <submittedName>
        <fullName evidence="1">DUF429 domain-containing protein</fullName>
    </submittedName>
</protein>
<organism evidence="1">
    <name type="scientific">Desulfofervidus auxilii</name>
    <dbReference type="NCBI Taxonomy" id="1621989"/>
    <lineage>
        <taxon>Bacteria</taxon>
        <taxon>Pseudomonadati</taxon>
        <taxon>Thermodesulfobacteriota</taxon>
        <taxon>Candidatus Desulfofervidia</taxon>
        <taxon>Candidatus Desulfofervidales</taxon>
        <taxon>Candidatus Desulfofervidaceae</taxon>
        <taxon>Candidatus Desulfofervidus</taxon>
    </lineage>
</organism>
<dbReference type="Pfam" id="PF04250">
    <property type="entry name" value="DUF429"/>
    <property type="match status" value="1"/>
</dbReference>
<reference evidence="1" key="1">
    <citation type="journal article" date="2020" name="mSystems">
        <title>Genome- and Community-Level Interaction Insights into Carbon Utilization and Element Cycling Functions of Hydrothermarchaeota in Hydrothermal Sediment.</title>
        <authorList>
            <person name="Zhou Z."/>
            <person name="Liu Y."/>
            <person name="Xu W."/>
            <person name="Pan J."/>
            <person name="Luo Z.H."/>
            <person name="Li M."/>
        </authorList>
    </citation>
    <scope>NUCLEOTIDE SEQUENCE [LARGE SCALE GENOMIC DNA]</scope>
    <source>
        <strain evidence="1">HyVt-389</strain>
    </source>
</reference>
<proteinExistence type="predicted"/>
<sequence>MNSLRFLGIDIAGAENSWVCELVWEEDKKRIFWSRPPYKIEALSEIVNLVKNKDFICCAIDAPLSFTPQTKKWRLCDIELRCLLEKDIKNWVQSPNSMQAVPLRAQQLASLILPYVGALIETHPRSSLFFMLKEKSESLKKYKVSFKYLRQLTNKVFTYVPQLLNIDFAISPKEIKTDGALDALICALMAFLYIKRYHLLYKLSLEEEVHGFAPFYIFAPHSKKKSPKLKYVSGNLGDILKHSWLLTITDELLKKTTYFRYADTFCGFPIYQTLPKVVLYFEERLKTSFLYRLQRPYLQNGQYAGSAHLIKLLCTKKKKSYTIDFYDKNPQALKAYEVFFQKPSLFLKDGYEILTQPNAYDLIFLDPYDDFWEIWEGVMPNIINKQRDSSIFLFIPYKPNERRYMDLLQFLKETKAKYLIKELISPICVQECGYFFSVLFFPQKNLSISTLDTLKHLCF</sequence>
<dbReference type="SUPFAM" id="SSF53335">
    <property type="entry name" value="S-adenosyl-L-methionine-dependent methyltransferases"/>
    <property type="match status" value="1"/>
</dbReference>
<dbReference type="Gene3D" id="3.40.50.150">
    <property type="entry name" value="Vaccinia Virus protein VP39"/>
    <property type="match status" value="1"/>
</dbReference>
<accession>A0A7C1VNC6</accession>